<evidence type="ECO:0000256" key="1">
    <source>
        <dbReference type="SAM" id="MobiDB-lite"/>
    </source>
</evidence>
<organism evidence="2 3">
    <name type="scientific">Bosea spartocytisi</name>
    <dbReference type="NCBI Taxonomy" id="2773451"/>
    <lineage>
        <taxon>Bacteria</taxon>
        <taxon>Pseudomonadati</taxon>
        <taxon>Pseudomonadota</taxon>
        <taxon>Alphaproteobacteria</taxon>
        <taxon>Hyphomicrobiales</taxon>
        <taxon>Boseaceae</taxon>
        <taxon>Bosea</taxon>
    </lineage>
</organism>
<comment type="caution">
    <text evidence="2">The sequence shown here is derived from an EMBL/GenBank/DDBJ whole genome shotgun (WGS) entry which is preliminary data.</text>
</comment>
<name>A0A927I2D0_9HYPH</name>
<accession>A0A927I2D0</accession>
<dbReference type="EMBL" id="JACXWY010000018">
    <property type="protein sequence ID" value="MBD3848382.1"/>
    <property type="molecule type" value="Genomic_DNA"/>
</dbReference>
<dbReference type="RefSeq" id="WP_191125471.1">
    <property type="nucleotide sequence ID" value="NZ_JACXWY010000018.1"/>
</dbReference>
<proteinExistence type="predicted"/>
<protein>
    <submittedName>
        <fullName evidence="2">Uncharacterized protein</fullName>
    </submittedName>
</protein>
<reference evidence="2" key="1">
    <citation type="submission" date="2020-09" db="EMBL/GenBank/DDBJ databases">
        <title>Bosea spartocytisi sp. nov. a root nodule endophyte of Spartocytisus supranubius in the high mountain ecosystem fo the Teide National Park (Canary Islands, Spain).</title>
        <authorList>
            <person name="Pulido-Suarez L."/>
            <person name="Peix A."/>
            <person name="Igual J.M."/>
            <person name="Socas-Perez N."/>
            <person name="Velazquez E."/>
            <person name="Flores-Felix J.D."/>
            <person name="Leon-Barrios M."/>
        </authorList>
    </citation>
    <scope>NUCLEOTIDE SEQUENCE</scope>
    <source>
        <strain evidence="2">SSUT16</strain>
    </source>
</reference>
<dbReference type="Proteomes" id="UP000619295">
    <property type="component" value="Unassembled WGS sequence"/>
</dbReference>
<keyword evidence="3" id="KW-1185">Reference proteome</keyword>
<evidence type="ECO:0000313" key="3">
    <source>
        <dbReference type="Proteomes" id="UP000619295"/>
    </source>
</evidence>
<evidence type="ECO:0000313" key="2">
    <source>
        <dbReference type="EMBL" id="MBD3848382.1"/>
    </source>
</evidence>
<sequence>MTSLETRPFSASSSWNTPVSSNATFTKLGWPASTGYNYSVAWDSYSPSVYVASASDPLVQVTYPPGWGYPGGTVSVHMPAAANGAAGTDGELIVIDGDIAYNFWQFNRTSNTTASAASFGSENIVTGDGWGTKSPFLSAGITAAGASQLGGLLVKAETDDGVIDHALQLAVDFSLAKPGAVGQAISSDGSNASGIVQEGQLLAFPPGTPMPAGLSPLGQQVFKAMQTYGAYVIDVAGGTTNIRAQANAYDDATMTALWHDMGNITPLLQGVSNNSGSGSTGGTGGTVTDPPPVITNPPPVTTQPTTDTTKPTVQWVAANGPGVVNGTGTVKAGDTVRLTLKFSEAVDVSGTALLSLNDKGTAKYVSGTGTDTLQFDYKVAAGENTADLAISGYDLSGVKDKAGNAVDLNGAPTLPAGTLVVDTSTSTGTTTPKDTTAPTVQWIAATGAGITNGTGTVKAGDTVRLSVNFNEGVTVNGTPTLSLNTGGTAKYVGGAGTSTLQFDYVVKAGEKASDLAVAGYNLKGVTDLAGNAANAAGAPLQPAGVLAVGGSAAKVQWIAATGTELSNGTGTVKAGNTVRLSVNFNDVMTVSGTPTLSLNSGGTAKYVGGAGTSTLQFDYKVQAGEKASDLEVARYNLGGVKDRAGNAVDIAGAPHQPAGVLAVGATTASDPTAPKVQWIAASGSGISDGSGTVKAGDTVWLSVNFKDAMTVNGAPSLSLSSGGTAKYVSGSGTNTLQFKYVVGAGESAPDLEVSGYDLKGVTDRAGKSVNIAGAPHQPAGVLTIAADASAGTASVNPLAKTVASAASDLAAPATVTSGTSAQTASQQWFGGHGGSVTDAAFGSGRTLGYSGSQDGGASADPSQGSAMSKLALLNQYAASSFATPAPTSFGAMTQAWLNSSTQTLAKPRG</sequence>
<gene>
    <name evidence="2" type="ORF">IED13_22015</name>
</gene>
<feature type="region of interest" description="Disordered" evidence="1">
    <location>
        <begin position="272"/>
        <end position="292"/>
    </location>
</feature>
<dbReference type="AlphaFoldDB" id="A0A927I2D0"/>